<dbReference type="InterPro" id="IPR007525">
    <property type="entry name" value="FrhB_FdhB_C"/>
</dbReference>
<evidence type="ECO:0000256" key="1">
    <source>
        <dbReference type="ARBA" id="ARBA00022723"/>
    </source>
</evidence>
<evidence type="ECO:0000256" key="2">
    <source>
        <dbReference type="ARBA" id="ARBA00023004"/>
    </source>
</evidence>
<dbReference type="Gene3D" id="3.30.70.20">
    <property type="match status" value="1"/>
</dbReference>
<dbReference type="InterPro" id="IPR052977">
    <property type="entry name" value="Polyferredoxin-like_ET"/>
</dbReference>
<feature type="domain" description="4Fe-4S ferredoxin-type" evidence="4">
    <location>
        <begin position="40"/>
        <end position="70"/>
    </location>
</feature>
<dbReference type="PANTHER" id="PTHR43193">
    <property type="match status" value="1"/>
</dbReference>
<dbReference type="GO" id="GO:0051536">
    <property type="term" value="F:iron-sulfur cluster binding"/>
    <property type="evidence" value="ECO:0007669"/>
    <property type="project" value="UniProtKB-KW"/>
</dbReference>
<sequence length="388" mass="44663">MSEKLRVDSKIPQECCGCTACVVSCPFAAIKMNPDDLGFNYPLIDNNLCTNCGKCFRDCQFIPSYKIFNDFEEPLVYAARFKDEKKLRESQSGGVFSAIAETILARGGVVYGVAYSENYKISHCKITNKEALNSIKGSKYVQSNLDGIFLDVINELKNDKLVLFSGVPCQVENLRKQTERLKRGKLITIDILCHGVGAPKVWEDYLHYLEVKYSSSLQNVNMRNKLLGWKGGIETYTFKNKKRIITESYLYLYFSHYIQRESCFNCPYTNLKRVGDISLGDFWHWEDTSYNEFRDNKGISLVLINSSIGKKIFEEASKLLEILPSNTKECMQDVLRKCIQPNIKRKNFLKDYKKRGFKYVAHKYGDMGKIYKTKIFIAKILSTIKKKL</sequence>
<dbReference type="Proteomes" id="UP000254235">
    <property type="component" value="Unassembled WGS sequence"/>
</dbReference>
<dbReference type="Pfam" id="PF12838">
    <property type="entry name" value="Fer4_7"/>
    <property type="match status" value="1"/>
</dbReference>
<keyword evidence="1" id="KW-0479">Metal-binding</keyword>
<name>A0A379F1V3_9BACT</name>
<dbReference type="EMBL" id="UGTP01000001">
    <property type="protein sequence ID" value="SUC12618.1"/>
    <property type="molecule type" value="Genomic_DNA"/>
</dbReference>
<dbReference type="InterPro" id="IPR017896">
    <property type="entry name" value="4Fe4S_Fe-S-bd"/>
</dbReference>
<dbReference type="Pfam" id="PF04432">
    <property type="entry name" value="FrhB_FdhB_C"/>
    <property type="match status" value="1"/>
</dbReference>
<dbReference type="OrthoDB" id="9813230at2"/>
<dbReference type="PROSITE" id="PS51379">
    <property type="entry name" value="4FE4S_FER_2"/>
    <property type="match status" value="2"/>
</dbReference>
<feature type="domain" description="4Fe-4S ferredoxin-type" evidence="4">
    <location>
        <begin position="3"/>
        <end position="35"/>
    </location>
</feature>
<evidence type="ECO:0000313" key="5">
    <source>
        <dbReference type="EMBL" id="SUC12618.1"/>
    </source>
</evidence>
<dbReference type="Pfam" id="PF04422">
    <property type="entry name" value="FrhB_FdhB_N"/>
    <property type="match status" value="1"/>
</dbReference>
<dbReference type="InterPro" id="IPR017900">
    <property type="entry name" value="4Fe4S_Fe_S_CS"/>
</dbReference>
<dbReference type="InterPro" id="IPR007516">
    <property type="entry name" value="Co_F420_Hydgase/DH_bsu_N"/>
</dbReference>
<accession>A0A379F1V3</accession>
<gene>
    <name evidence="5" type="ORF">NCTC13043_01225</name>
</gene>
<keyword evidence="2" id="KW-0408">Iron</keyword>
<evidence type="ECO:0000256" key="3">
    <source>
        <dbReference type="ARBA" id="ARBA00023014"/>
    </source>
</evidence>
<reference evidence="5 6" key="1">
    <citation type="submission" date="2018-06" db="EMBL/GenBank/DDBJ databases">
        <authorList>
            <consortium name="Pathogen Informatics"/>
            <person name="Doyle S."/>
        </authorList>
    </citation>
    <scope>NUCLEOTIDE SEQUENCE [LARGE SCALE GENOMIC DNA]</scope>
    <source>
        <strain evidence="5 6">NCTC13043</strain>
    </source>
</reference>
<dbReference type="GeneID" id="78570914"/>
<evidence type="ECO:0000259" key="4">
    <source>
        <dbReference type="PROSITE" id="PS51379"/>
    </source>
</evidence>
<dbReference type="GO" id="GO:0046872">
    <property type="term" value="F:metal ion binding"/>
    <property type="evidence" value="ECO:0007669"/>
    <property type="project" value="UniProtKB-KW"/>
</dbReference>
<dbReference type="PANTHER" id="PTHR43193:SF2">
    <property type="entry name" value="POLYFERREDOXIN PROTEIN FWDF"/>
    <property type="match status" value="1"/>
</dbReference>
<dbReference type="PROSITE" id="PS00198">
    <property type="entry name" value="4FE4S_FER_1"/>
    <property type="match status" value="1"/>
</dbReference>
<keyword evidence="3" id="KW-0411">Iron-sulfur</keyword>
<dbReference type="AlphaFoldDB" id="A0A379F1V3"/>
<evidence type="ECO:0000313" key="6">
    <source>
        <dbReference type="Proteomes" id="UP000254235"/>
    </source>
</evidence>
<protein>
    <submittedName>
        <fullName evidence="5">F420H2 dehydrogenase subunit F</fullName>
    </submittedName>
</protein>
<proteinExistence type="predicted"/>
<dbReference type="SUPFAM" id="SSF54862">
    <property type="entry name" value="4Fe-4S ferredoxins"/>
    <property type="match status" value="1"/>
</dbReference>
<dbReference type="RefSeq" id="WP_115083363.1">
    <property type="nucleotide sequence ID" value="NZ_JABZTS010000014.1"/>
</dbReference>
<organism evidence="5 6">
    <name type="scientific">Prevotella pallens</name>
    <dbReference type="NCBI Taxonomy" id="60133"/>
    <lineage>
        <taxon>Bacteria</taxon>
        <taxon>Pseudomonadati</taxon>
        <taxon>Bacteroidota</taxon>
        <taxon>Bacteroidia</taxon>
        <taxon>Bacteroidales</taxon>
        <taxon>Prevotellaceae</taxon>
        <taxon>Prevotella</taxon>
    </lineage>
</organism>